<dbReference type="Gene3D" id="3.10.350.10">
    <property type="entry name" value="LysM domain"/>
    <property type="match status" value="3"/>
</dbReference>
<feature type="compositionally biased region" description="Polar residues" evidence="1">
    <location>
        <begin position="793"/>
        <end position="805"/>
    </location>
</feature>
<dbReference type="SUPFAM" id="SSF54106">
    <property type="entry name" value="LysM domain"/>
    <property type="match status" value="4"/>
</dbReference>
<dbReference type="SMART" id="SM00257">
    <property type="entry name" value="LysM"/>
    <property type="match status" value="5"/>
</dbReference>
<feature type="region of interest" description="Disordered" evidence="1">
    <location>
        <begin position="536"/>
        <end position="647"/>
    </location>
</feature>
<organism evidence="4 5">
    <name type="scientific">Dyadobacter soli</name>
    <dbReference type="NCBI Taxonomy" id="659014"/>
    <lineage>
        <taxon>Bacteria</taxon>
        <taxon>Pseudomonadati</taxon>
        <taxon>Bacteroidota</taxon>
        <taxon>Cytophagia</taxon>
        <taxon>Cytophagales</taxon>
        <taxon>Spirosomataceae</taxon>
        <taxon>Dyadobacter</taxon>
    </lineage>
</organism>
<gene>
    <name evidence="4" type="ORF">SAMN04487996_104170</name>
</gene>
<feature type="compositionally biased region" description="Low complexity" evidence="1">
    <location>
        <begin position="462"/>
        <end position="473"/>
    </location>
</feature>
<feature type="region of interest" description="Disordered" evidence="1">
    <location>
        <begin position="461"/>
        <end position="486"/>
    </location>
</feature>
<feature type="domain" description="LysM" evidence="3">
    <location>
        <begin position="802"/>
        <end position="845"/>
    </location>
</feature>
<reference evidence="5" key="1">
    <citation type="submission" date="2016-10" db="EMBL/GenBank/DDBJ databases">
        <authorList>
            <person name="Varghese N."/>
            <person name="Submissions S."/>
        </authorList>
    </citation>
    <scope>NUCLEOTIDE SEQUENCE [LARGE SCALE GENOMIC DNA]</scope>
    <source>
        <strain evidence="5">DSM 25329</strain>
    </source>
</reference>
<feature type="chain" id="PRO_5011631955" evidence="2">
    <location>
        <begin position="28"/>
        <end position="848"/>
    </location>
</feature>
<dbReference type="Pfam" id="PF01476">
    <property type="entry name" value="LysM"/>
    <property type="match status" value="4"/>
</dbReference>
<proteinExistence type="predicted"/>
<feature type="domain" description="LysM" evidence="3">
    <location>
        <begin position="651"/>
        <end position="695"/>
    </location>
</feature>
<dbReference type="SUPFAM" id="SSF53955">
    <property type="entry name" value="Lysozyme-like"/>
    <property type="match status" value="1"/>
</dbReference>
<dbReference type="EMBL" id="FNAN01000004">
    <property type="protein sequence ID" value="SDE25237.1"/>
    <property type="molecule type" value="Genomic_DNA"/>
</dbReference>
<evidence type="ECO:0000313" key="5">
    <source>
        <dbReference type="Proteomes" id="UP000198748"/>
    </source>
</evidence>
<feature type="domain" description="LysM" evidence="3">
    <location>
        <begin position="740"/>
        <end position="784"/>
    </location>
</feature>
<dbReference type="PANTHER" id="PTHR33734:SF22">
    <property type="entry name" value="MEMBRANE-BOUND LYTIC MUREIN TRANSGLYCOSYLASE D"/>
    <property type="match status" value="1"/>
</dbReference>
<dbReference type="Pfam" id="PF01464">
    <property type="entry name" value="SLT"/>
    <property type="match status" value="1"/>
</dbReference>
<dbReference type="Proteomes" id="UP000198748">
    <property type="component" value="Unassembled WGS sequence"/>
</dbReference>
<feature type="compositionally biased region" description="Low complexity" evidence="1">
    <location>
        <begin position="539"/>
        <end position="560"/>
    </location>
</feature>
<evidence type="ECO:0000256" key="1">
    <source>
        <dbReference type="SAM" id="MobiDB-lite"/>
    </source>
</evidence>
<dbReference type="Gene3D" id="1.10.530.10">
    <property type="match status" value="1"/>
</dbReference>
<sequence length="848" mass="92028">MARTSINNIISFVTVLLLTAHAVIAQAPEIPSSVSFGGITVKFDRGAQDIIEEDVKSLMSNRKFWEEKMDRAIMHFPIVEGILMDEEVPIDFKYLAVQESSFRPDVVSSSNAVGYWQFKPETARELNLRVDNDVDERKNISSSTHAAAWYLKKNNQQFNNWVTTLYSYYQGAGGVKKVVPASWAYAREVTLTGKTDRYMLRFFAHKIALEAGIERYKSPNAYVLMESDYGKGQSLDEIAKSLGVPAAELKNHNKWLNDDKIPNDREYLVTLPVPVDQVASVREKLSLPAHQTAVASVYEDTGYPVLKKSAVQLEEPNSPTLYEINGLPGIEARAGDKPKTLAKAAGIRTPRFMRYNDLLADMPLVPGQVYYLSRKHRKADTPSHVARPGDTWLSVSQQYGLRLVSLLKFNRTTSRNYPIQTGQVLFLTKKRPRKQPIEIIAPPQPTAPAKKDSVIAVVPQKTPAAATTSPAASNNDIPSNPSGRKKYTPVLVEKSESSVTKETEPAAAPAGAAVAGAASSAGKTAGNAAGLYKPSGKSNAGTPTPAAGTPAAGTPAANTNDRVVIITQDDTNSTFKSTEEEKPAAKAATPGKVVTPNTTRTTASSGSVYTRMRAERAAEGESETPAKKENEPAKWSNDEEKTEATAPAATSYHTVQSGDTYFGIASKYNLSLRELLTLNNRSAQSRLVTGQRLIVSKSGEAAAPAAPTKVAVERPAPASTFKTPEEIKQETRLAATPGSEFHTVQSGQTYYSISKAYGISIKELLDLNNLSDSDRLKSGQKLRVKKGEGGESTAESQPAGAQTHTVAPGETLFRISQIYHISVDDIKKLNNMSGNSVMVGQKLKIPQQ</sequence>
<dbReference type="InterPro" id="IPR023346">
    <property type="entry name" value="Lysozyme-like_dom_sf"/>
</dbReference>
<dbReference type="InterPro" id="IPR018392">
    <property type="entry name" value="LysM"/>
</dbReference>
<dbReference type="AlphaFoldDB" id="A0A1G7BE58"/>
<dbReference type="OrthoDB" id="977752at2"/>
<feature type="compositionally biased region" description="Polar residues" evidence="1">
    <location>
        <begin position="595"/>
        <end position="608"/>
    </location>
</feature>
<dbReference type="PANTHER" id="PTHR33734">
    <property type="entry name" value="LYSM DOMAIN-CONTAINING GPI-ANCHORED PROTEIN 2"/>
    <property type="match status" value="1"/>
</dbReference>
<evidence type="ECO:0000259" key="3">
    <source>
        <dbReference type="PROSITE" id="PS51782"/>
    </source>
</evidence>
<protein>
    <submittedName>
        <fullName evidence="4">Membrane-bound lytic murein transglycosylase D</fullName>
    </submittedName>
</protein>
<feature type="signal peptide" evidence="2">
    <location>
        <begin position="1"/>
        <end position="27"/>
    </location>
</feature>
<dbReference type="PROSITE" id="PS51782">
    <property type="entry name" value="LYSM"/>
    <property type="match status" value="4"/>
</dbReference>
<keyword evidence="5" id="KW-1185">Reference proteome</keyword>
<feature type="region of interest" description="Disordered" evidence="1">
    <location>
        <begin position="782"/>
        <end position="805"/>
    </location>
</feature>
<feature type="compositionally biased region" description="Basic and acidic residues" evidence="1">
    <location>
        <begin position="612"/>
        <end position="643"/>
    </location>
</feature>
<dbReference type="CDD" id="cd00118">
    <property type="entry name" value="LysM"/>
    <property type="match status" value="4"/>
</dbReference>
<dbReference type="RefSeq" id="WP_090148039.1">
    <property type="nucleotide sequence ID" value="NZ_FNAN01000004.1"/>
</dbReference>
<feature type="domain" description="LysM" evidence="3">
    <location>
        <begin position="382"/>
        <end position="427"/>
    </location>
</feature>
<name>A0A1G7BE58_9BACT</name>
<accession>A0A1G7BE58</accession>
<dbReference type="InterPro" id="IPR036779">
    <property type="entry name" value="LysM_dom_sf"/>
</dbReference>
<evidence type="ECO:0000313" key="4">
    <source>
        <dbReference type="EMBL" id="SDE25237.1"/>
    </source>
</evidence>
<keyword evidence="2" id="KW-0732">Signal</keyword>
<dbReference type="InterPro" id="IPR008258">
    <property type="entry name" value="Transglycosylase_SLT_dom_1"/>
</dbReference>
<evidence type="ECO:0000256" key="2">
    <source>
        <dbReference type="SAM" id="SignalP"/>
    </source>
</evidence>
<dbReference type="GO" id="GO:0008932">
    <property type="term" value="F:lytic endotransglycosylase activity"/>
    <property type="evidence" value="ECO:0007669"/>
    <property type="project" value="TreeGrafter"/>
</dbReference>
<dbReference type="STRING" id="659014.SAMN04487996_104170"/>
<dbReference type="CDD" id="cd16894">
    <property type="entry name" value="MltD-like"/>
    <property type="match status" value="1"/>
</dbReference>